<dbReference type="AlphaFoldDB" id="A0A556U978"/>
<keyword evidence="3" id="KW-1185">Reference proteome</keyword>
<evidence type="ECO:0000313" key="3">
    <source>
        <dbReference type="Proteomes" id="UP000319801"/>
    </source>
</evidence>
<proteinExistence type="predicted"/>
<accession>A0A556U978</accession>
<reference evidence="2 3" key="1">
    <citation type="journal article" date="2019" name="Genome Biol. Evol.">
        <title>Whole-Genome Sequencing of the Giant Devil Catfish, Bagarius yarrelli.</title>
        <authorList>
            <person name="Jiang W."/>
            <person name="Lv Y."/>
            <person name="Cheng L."/>
            <person name="Yang K."/>
            <person name="Chao B."/>
            <person name="Wang X."/>
            <person name="Li Y."/>
            <person name="Pan X."/>
            <person name="You X."/>
            <person name="Zhang Y."/>
            <person name="Yang J."/>
            <person name="Li J."/>
            <person name="Zhang X."/>
            <person name="Liu S."/>
            <person name="Sun C."/>
            <person name="Yang J."/>
            <person name="Shi Q."/>
        </authorList>
    </citation>
    <scope>NUCLEOTIDE SEQUENCE [LARGE SCALE GENOMIC DNA]</scope>
    <source>
        <strain evidence="2">JWS20170419001</strain>
        <tissue evidence="2">Muscle</tissue>
    </source>
</reference>
<organism evidence="2 3">
    <name type="scientific">Bagarius yarrelli</name>
    <name type="common">Goonch</name>
    <name type="synonym">Bagrus yarrelli</name>
    <dbReference type="NCBI Taxonomy" id="175774"/>
    <lineage>
        <taxon>Eukaryota</taxon>
        <taxon>Metazoa</taxon>
        <taxon>Chordata</taxon>
        <taxon>Craniata</taxon>
        <taxon>Vertebrata</taxon>
        <taxon>Euteleostomi</taxon>
        <taxon>Actinopterygii</taxon>
        <taxon>Neopterygii</taxon>
        <taxon>Teleostei</taxon>
        <taxon>Ostariophysi</taxon>
        <taxon>Siluriformes</taxon>
        <taxon>Sisoridae</taxon>
        <taxon>Sisorinae</taxon>
        <taxon>Bagarius</taxon>
    </lineage>
</organism>
<protein>
    <submittedName>
        <fullName evidence="2">Uncharacterized protein</fullName>
    </submittedName>
</protein>
<gene>
    <name evidence="2" type="ORF">Baya_8824</name>
</gene>
<evidence type="ECO:0000313" key="2">
    <source>
        <dbReference type="EMBL" id="TSO25201.1"/>
    </source>
</evidence>
<dbReference type="Proteomes" id="UP000319801">
    <property type="component" value="Unassembled WGS sequence"/>
</dbReference>
<name>A0A556U978_BAGYA</name>
<comment type="caution">
    <text evidence="2">The sequence shown here is derived from an EMBL/GenBank/DDBJ whole genome shotgun (WGS) entry which is preliminary data.</text>
</comment>
<sequence length="227" mass="24733">MHPIGCYDHPGKQIGRTKERLSDEKVTVVDASSRSCVPMEGLSVLMFCQYVIMSPVQSQRSGMLLESSAAHQIPLAVNKPIGGGTVSQGSSDIEPRAPSESTSSVRYAVQRECKGGQRKTRTGHAGEGQMERKVMLHHAASHRAQASTSQEDFTVSPSGSSVVRVLDGELNQSKATWTSSNWCKTSLTSINRHYLAAGLRTKHKICTNPSIKQYKPTLTCKNLHRVA</sequence>
<evidence type="ECO:0000256" key="1">
    <source>
        <dbReference type="SAM" id="MobiDB-lite"/>
    </source>
</evidence>
<dbReference type="EMBL" id="VCAZ01000065">
    <property type="protein sequence ID" value="TSO25201.1"/>
    <property type="molecule type" value="Genomic_DNA"/>
</dbReference>
<feature type="region of interest" description="Disordered" evidence="1">
    <location>
        <begin position="81"/>
        <end position="106"/>
    </location>
</feature>